<protein>
    <submittedName>
        <fullName evidence="1">Phage-related protein</fullName>
    </submittedName>
</protein>
<dbReference type="AlphaFoldDB" id="A0A806K195"/>
<proteinExistence type="predicted"/>
<name>A0A806K195_9BACT</name>
<evidence type="ECO:0000313" key="1">
    <source>
        <dbReference type="EMBL" id="AGS53283.1"/>
    </source>
</evidence>
<reference evidence="1" key="1">
    <citation type="submission" date="2012-03" db="EMBL/GenBank/DDBJ databases">
        <title>Functional metagenomics reveals considerable lignocellulase gene clusters in the gut microbiome of a wood-feeding higher termite.</title>
        <authorList>
            <person name="Liu N."/>
        </authorList>
    </citation>
    <scope>NUCLEOTIDE SEQUENCE</scope>
</reference>
<dbReference type="Pfam" id="PF05973">
    <property type="entry name" value="Gp49"/>
    <property type="match status" value="1"/>
</dbReference>
<dbReference type="InterPro" id="IPR009241">
    <property type="entry name" value="HigB-like"/>
</dbReference>
<dbReference type="EMBL" id="JQ844228">
    <property type="protein sequence ID" value="AGS53283.1"/>
    <property type="molecule type" value="Genomic_DNA"/>
</dbReference>
<accession>A0A806K195</accession>
<organism evidence="1">
    <name type="scientific">uncultured bacterium contig00001</name>
    <dbReference type="NCBI Taxonomy" id="1181493"/>
    <lineage>
        <taxon>Bacteria</taxon>
        <taxon>environmental samples</taxon>
    </lineage>
</organism>
<sequence length="120" mass="14510">MYKIKIYKDANGNQPIKDYLKELAASPDKNSRIKLNKIDYCLQVLREYGTRAGEPFVEHIEGDIWELRPLSDRFFFFYWKYNTFVLLHHFVKKTQKTPRREIEQAKQNLKDFESRSAHEH</sequence>